<dbReference type="Proteomes" id="UP000261620">
    <property type="component" value="Unplaced"/>
</dbReference>
<dbReference type="OMA" id="AMLRYWS"/>
<dbReference type="Ensembl" id="ENSMMOT00000011137.1">
    <property type="protein sequence ID" value="ENSMMOP00000010949.1"/>
    <property type="gene ID" value="ENSMMOG00000008440.1"/>
</dbReference>
<dbReference type="Pfam" id="PF00619">
    <property type="entry name" value="CARD"/>
    <property type="match status" value="1"/>
</dbReference>
<dbReference type="InterPro" id="IPR001315">
    <property type="entry name" value="CARD"/>
</dbReference>
<dbReference type="InterPro" id="IPR000488">
    <property type="entry name" value="Death_dom"/>
</dbReference>
<reference evidence="3" key="1">
    <citation type="submission" date="2025-08" db="UniProtKB">
        <authorList>
            <consortium name="Ensembl"/>
        </authorList>
    </citation>
    <scope>IDENTIFICATION</scope>
</reference>
<dbReference type="AlphaFoldDB" id="A0A3Q3WPL3"/>
<feature type="domain" description="CARD" evidence="2">
    <location>
        <begin position="10"/>
        <end position="82"/>
    </location>
</feature>
<dbReference type="Pfam" id="PF00531">
    <property type="entry name" value="Death"/>
    <property type="match status" value="1"/>
</dbReference>
<dbReference type="Gene3D" id="1.10.533.10">
    <property type="entry name" value="Death Domain, Fas"/>
    <property type="match status" value="2"/>
</dbReference>
<evidence type="ECO:0000313" key="4">
    <source>
        <dbReference type="Proteomes" id="UP000261620"/>
    </source>
</evidence>
<dbReference type="PROSITE" id="PS50209">
    <property type="entry name" value="CARD"/>
    <property type="match status" value="1"/>
</dbReference>
<evidence type="ECO:0000259" key="2">
    <source>
        <dbReference type="PROSITE" id="PS50209"/>
    </source>
</evidence>
<dbReference type="PROSITE" id="PS50017">
    <property type="entry name" value="DEATH_DOMAIN"/>
    <property type="match status" value="1"/>
</dbReference>
<feature type="domain" description="Death" evidence="1">
    <location>
        <begin position="121"/>
        <end position="189"/>
    </location>
</feature>
<organism evidence="3 4">
    <name type="scientific">Mola mola</name>
    <name type="common">Ocean sunfish</name>
    <name type="synonym">Tetraodon mola</name>
    <dbReference type="NCBI Taxonomy" id="94237"/>
    <lineage>
        <taxon>Eukaryota</taxon>
        <taxon>Metazoa</taxon>
        <taxon>Chordata</taxon>
        <taxon>Craniata</taxon>
        <taxon>Vertebrata</taxon>
        <taxon>Euteleostomi</taxon>
        <taxon>Actinopterygii</taxon>
        <taxon>Neopterygii</taxon>
        <taxon>Teleostei</taxon>
        <taxon>Neoteleostei</taxon>
        <taxon>Acanthomorphata</taxon>
        <taxon>Eupercaria</taxon>
        <taxon>Tetraodontiformes</taxon>
        <taxon>Molidae</taxon>
        <taxon>Mola</taxon>
    </lineage>
</organism>
<dbReference type="SUPFAM" id="SSF47986">
    <property type="entry name" value="DEATH domain"/>
    <property type="match status" value="2"/>
</dbReference>
<protein>
    <submittedName>
        <fullName evidence="3">Uncharacterized protein</fullName>
    </submittedName>
</protein>
<sequence length="208" mass="23656">MAEEPVPVIQLLRSHKARLVEIMSGDADLVLQHADSRFLLSHRGYQQVKACRVPSEKVTELLDHIIQRGPEAAHGLLQLLRDEVLQEAFPMLRFVKDLDKAPDSQETISAKKICNSSSLVKEKQLMVVARAIGRTWKEIGRLALDIPSVKLEQIEEDHSLHVERVFAMLRYWRDCRRGGATAAHLHSLLCQEDWALPPESIDFLLQTD</sequence>
<evidence type="ECO:0000313" key="3">
    <source>
        <dbReference type="Ensembl" id="ENSMMOP00000010949.1"/>
    </source>
</evidence>
<dbReference type="GO" id="GO:0042981">
    <property type="term" value="P:regulation of apoptotic process"/>
    <property type="evidence" value="ECO:0007669"/>
    <property type="project" value="InterPro"/>
</dbReference>
<accession>A0A3Q3WPL3</accession>
<dbReference type="CDD" id="cd01671">
    <property type="entry name" value="CARD"/>
    <property type="match status" value="1"/>
</dbReference>
<dbReference type="GO" id="GO:0007165">
    <property type="term" value="P:signal transduction"/>
    <property type="evidence" value="ECO:0007669"/>
    <property type="project" value="InterPro"/>
</dbReference>
<proteinExistence type="predicted"/>
<dbReference type="CDD" id="cd01670">
    <property type="entry name" value="Death"/>
    <property type="match status" value="1"/>
</dbReference>
<keyword evidence="4" id="KW-1185">Reference proteome</keyword>
<reference evidence="3" key="2">
    <citation type="submission" date="2025-09" db="UniProtKB">
        <authorList>
            <consortium name="Ensembl"/>
        </authorList>
    </citation>
    <scope>IDENTIFICATION</scope>
</reference>
<dbReference type="InterPro" id="IPR011029">
    <property type="entry name" value="DEATH-like_dom_sf"/>
</dbReference>
<dbReference type="STRING" id="94237.ENSMMOP00000010949"/>
<name>A0A3Q3WPL3_MOLML</name>
<evidence type="ECO:0000259" key="1">
    <source>
        <dbReference type="PROSITE" id="PS50017"/>
    </source>
</evidence>